<protein>
    <recommendedName>
        <fullName evidence="3">Nuclease SbcCD subunit C</fullName>
    </recommendedName>
</protein>
<dbReference type="GO" id="GO:0006302">
    <property type="term" value="P:double-strand break repair"/>
    <property type="evidence" value="ECO:0007669"/>
    <property type="project" value="InterPro"/>
</dbReference>
<name>A0A938XW15_9BACL</name>
<feature type="coiled-coil region" evidence="4">
    <location>
        <begin position="221"/>
        <end position="248"/>
    </location>
</feature>
<dbReference type="Proteomes" id="UP000717624">
    <property type="component" value="Unassembled WGS sequence"/>
</dbReference>
<dbReference type="EMBL" id="JAFBEB010000010">
    <property type="protein sequence ID" value="MBM7591202.1"/>
    <property type="molecule type" value="Genomic_DNA"/>
</dbReference>
<accession>A0A938XW15</accession>
<proteinExistence type="inferred from homology"/>
<gene>
    <name evidence="6" type="ORF">JOD01_002829</name>
</gene>
<feature type="domain" description="Rad50/SbcC-type AAA" evidence="5">
    <location>
        <begin position="7"/>
        <end position="274"/>
    </location>
</feature>
<comment type="caution">
    <text evidence="6">The sequence shown here is derived from an EMBL/GenBank/DDBJ whole genome shotgun (WGS) entry which is preliminary data.</text>
</comment>
<evidence type="ECO:0000259" key="5">
    <source>
        <dbReference type="Pfam" id="PF13476"/>
    </source>
</evidence>
<dbReference type="GO" id="GO:0016887">
    <property type="term" value="F:ATP hydrolysis activity"/>
    <property type="evidence" value="ECO:0007669"/>
    <property type="project" value="InterPro"/>
</dbReference>
<keyword evidence="6" id="KW-0378">Hydrolase</keyword>
<keyword evidence="6" id="KW-0269">Exonuclease</keyword>
<dbReference type="GO" id="GO:0004527">
    <property type="term" value="F:exonuclease activity"/>
    <property type="evidence" value="ECO:0007669"/>
    <property type="project" value="UniProtKB-KW"/>
</dbReference>
<evidence type="ECO:0000256" key="3">
    <source>
        <dbReference type="ARBA" id="ARBA00013368"/>
    </source>
</evidence>
<evidence type="ECO:0000313" key="6">
    <source>
        <dbReference type="EMBL" id="MBM7591202.1"/>
    </source>
</evidence>
<dbReference type="AlphaFoldDB" id="A0A938XW15"/>
<evidence type="ECO:0000256" key="4">
    <source>
        <dbReference type="SAM" id="Coils"/>
    </source>
</evidence>
<dbReference type="InterPro" id="IPR027417">
    <property type="entry name" value="P-loop_NTPase"/>
</dbReference>
<comment type="similarity">
    <text evidence="1">Belongs to the SMC family. SbcC subfamily.</text>
</comment>
<dbReference type="SUPFAM" id="SSF52540">
    <property type="entry name" value="P-loop containing nucleoside triphosphate hydrolases"/>
    <property type="match status" value="1"/>
</dbReference>
<dbReference type="Pfam" id="PF13476">
    <property type="entry name" value="AAA_23"/>
    <property type="match status" value="1"/>
</dbReference>
<dbReference type="InterPro" id="IPR038729">
    <property type="entry name" value="Rad50/SbcC_AAA"/>
</dbReference>
<comment type="subunit">
    <text evidence="2">Heterodimer of SbcC and SbcD.</text>
</comment>
<keyword evidence="7" id="KW-1185">Reference proteome</keyword>
<keyword evidence="6" id="KW-0540">Nuclease</keyword>
<dbReference type="PANTHER" id="PTHR32114">
    <property type="entry name" value="ABC TRANSPORTER ABCH.3"/>
    <property type="match status" value="1"/>
</dbReference>
<keyword evidence="4" id="KW-0175">Coiled coil</keyword>
<evidence type="ECO:0000313" key="7">
    <source>
        <dbReference type="Proteomes" id="UP000717624"/>
    </source>
</evidence>
<dbReference type="RefSeq" id="WP_204518933.1">
    <property type="nucleotide sequence ID" value="NZ_BAABIN010000012.1"/>
</dbReference>
<evidence type="ECO:0000256" key="2">
    <source>
        <dbReference type="ARBA" id="ARBA00011322"/>
    </source>
</evidence>
<dbReference type="PANTHER" id="PTHR32114:SF2">
    <property type="entry name" value="ABC TRANSPORTER ABCH.3"/>
    <property type="match status" value="1"/>
</dbReference>
<dbReference type="Gene3D" id="3.40.50.300">
    <property type="entry name" value="P-loop containing nucleotide triphosphate hydrolases"/>
    <property type="match status" value="1"/>
</dbReference>
<sequence>MAGIQVIRLKGFQSHIDSSVELSPGLTVITGPSDSGKTAVIRAVRWVAFGEPTGEAFVNEAVGEAEVTIELSNGVAVTKHRRKGKTSYRLNTMEQAFEKAELPVEVEEALQIVKQRFGDFETALNFAYQLEAPFLISETASAGAKILGKLAGTERLDLAAKAIAKDTYAARQERSHAEKDIERINQQLGAFIGLDKLREQLDACEYLVSDIEKVINRQQVLRQLTIQLAAANTALAEYADQLDKLAAVPSLVKDLENIEKAQQRYDTLLGLYGKLGEASAQIERLEKYARQFHGLQEADTKLCSLESNRVEKLTTLSTVYTRYTQEVNTADNQLRLLAGVDQAVTILAQVEQAQEKAARLDLLQNTYENETLVLEACNRRLAKSEGLEEAAKLLAGMDDTLARIARLKELRQSKISRDLVVAQANVNLNNTETGLRAAEAELAAAWEAAGGICPLCDQPHTGGGC</sequence>
<reference evidence="6" key="1">
    <citation type="submission" date="2021-01" db="EMBL/GenBank/DDBJ databases">
        <title>Genomic Encyclopedia of Type Strains, Phase IV (KMG-IV): sequencing the most valuable type-strain genomes for metagenomic binning, comparative biology and taxonomic classification.</title>
        <authorList>
            <person name="Goeker M."/>
        </authorList>
    </citation>
    <scope>NUCLEOTIDE SEQUENCE</scope>
    <source>
        <strain evidence="6">DSM 25523</strain>
    </source>
</reference>
<evidence type="ECO:0000256" key="1">
    <source>
        <dbReference type="ARBA" id="ARBA00006930"/>
    </source>
</evidence>
<organism evidence="6 7">
    <name type="scientific">Brevibacillus fulvus</name>
    <dbReference type="NCBI Taxonomy" id="1125967"/>
    <lineage>
        <taxon>Bacteria</taxon>
        <taxon>Bacillati</taxon>
        <taxon>Bacillota</taxon>
        <taxon>Bacilli</taxon>
        <taxon>Bacillales</taxon>
        <taxon>Paenibacillaceae</taxon>
        <taxon>Brevibacillus</taxon>
    </lineage>
</organism>